<dbReference type="VEuPathDB" id="FungiDB:SCHCODRAFT_02552744"/>
<dbReference type="InParanoid" id="D8QFG6"/>
<name>D8QFG6_SCHCM</name>
<dbReference type="HOGENOM" id="CLU_022386_0_0_1"/>
<evidence type="ECO:0000313" key="2">
    <source>
        <dbReference type="Proteomes" id="UP000007431"/>
    </source>
</evidence>
<dbReference type="GeneID" id="9591799"/>
<dbReference type="AlphaFoldDB" id="D8QFG6"/>
<accession>D8QFG6</accession>
<protein>
    <submittedName>
        <fullName evidence="1">Uncharacterized protein</fullName>
    </submittedName>
</protein>
<feature type="non-terminal residue" evidence="1">
    <location>
        <position position="630"/>
    </location>
</feature>
<dbReference type="KEGG" id="scm:SCHCO_02552744"/>
<reference evidence="1 2" key="1">
    <citation type="journal article" date="2010" name="Nat. Biotechnol.">
        <title>Genome sequence of the model mushroom Schizophyllum commune.</title>
        <authorList>
            <person name="Ohm R.A."/>
            <person name="de Jong J.F."/>
            <person name="Lugones L.G."/>
            <person name="Aerts A."/>
            <person name="Kothe E."/>
            <person name="Stajich J.E."/>
            <person name="de Vries R.P."/>
            <person name="Record E."/>
            <person name="Levasseur A."/>
            <person name="Baker S.E."/>
            <person name="Bartholomew K.A."/>
            <person name="Coutinho P.M."/>
            <person name="Erdmann S."/>
            <person name="Fowler T.J."/>
            <person name="Gathman A.C."/>
            <person name="Lombard V."/>
            <person name="Henrissat B."/>
            <person name="Knabe N."/>
            <person name="Kuees U."/>
            <person name="Lilly W.W."/>
            <person name="Lindquist E."/>
            <person name="Lucas S."/>
            <person name="Magnuson J.K."/>
            <person name="Piumi F."/>
            <person name="Raudaskoski M."/>
            <person name="Salamov A."/>
            <person name="Schmutz J."/>
            <person name="Schwarze F.W.M.R."/>
            <person name="vanKuyk P.A."/>
            <person name="Horton J.S."/>
            <person name="Grigoriev I.V."/>
            <person name="Woesten H.A.B."/>
        </authorList>
    </citation>
    <scope>NUCLEOTIDE SEQUENCE [LARGE SCALE GENOMIC DNA]</scope>
    <source>
        <strain evidence="2">H4-8 / FGSC 9210</strain>
    </source>
</reference>
<organism evidence="2">
    <name type="scientific">Schizophyllum commune (strain H4-8 / FGSC 9210)</name>
    <name type="common">Split gill fungus</name>
    <dbReference type="NCBI Taxonomy" id="578458"/>
    <lineage>
        <taxon>Eukaryota</taxon>
        <taxon>Fungi</taxon>
        <taxon>Dikarya</taxon>
        <taxon>Basidiomycota</taxon>
        <taxon>Agaricomycotina</taxon>
        <taxon>Agaricomycetes</taxon>
        <taxon>Agaricomycetidae</taxon>
        <taxon>Agaricales</taxon>
        <taxon>Schizophyllaceae</taxon>
        <taxon>Schizophyllum</taxon>
    </lineage>
</organism>
<dbReference type="RefSeq" id="XP_003028028.1">
    <property type="nucleotide sequence ID" value="XM_003027982.1"/>
</dbReference>
<dbReference type="Proteomes" id="UP000007431">
    <property type="component" value="Unassembled WGS sequence"/>
</dbReference>
<sequence>MGKLERKARRQIALAEKAATTTLSSSGPFPINHLATEVFETILLLTLPDALANPTSGSHIAYKAYLNRCDSIDYPRLLSRVCRKWRDVVDGCPALWSYICIDVDAFDAGFDYYNTVLARSGDHPLSLSFIVSTGKTNEVRRALNGPVFAAHLQRLRRLSVQTFFVRDHSERPLEGPELLPLVPAIDTPLLERLRIDCNKAAKSMVRYLRKLSLADNDNVPANLRIVCHAPRLREFVLEGLDMDTILPHVASSASSYFSLHKLELAGLKWSIMTRLRLPDIGRRVTDLLRVLKQATRLVELRCAVFEDREDQRAQEGGNEHAKLDLPLVFPELVTLHLVLIPLKAADGGVYDDDENPEKRTGLDRFLGALVTPALTSLSITRRGEPPNERDDQDWNGVYGRVIGTNGKPKDKLHPHLQAFLNRSTCTLTSLALANLVLYPPELFRVLLLVPAVHTLHLKDAIRQMGAEFWAVLGQRGPRGRPVFVPCLRRLVVRHDLGDAAGSTFTSEDVAEMVNARWKAGRGGGARIEVVHRRQVHQPSRLLVRQRKGLRHAGQGGQEGPNMRFRHFRPGGTELPAPREVASNVELERTQARDDLELVYVEIPEGTRTEREECLAVLRKEESMSGRTEIL</sequence>
<dbReference type="OrthoDB" id="2863801at2759"/>
<evidence type="ECO:0000313" key="1">
    <source>
        <dbReference type="EMBL" id="EFI93125.1"/>
    </source>
</evidence>
<dbReference type="EMBL" id="GL377311">
    <property type="protein sequence ID" value="EFI93125.1"/>
    <property type="molecule type" value="Genomic_DNA"/>
</dbReference>
<proteinExistence type="predicted"/>
<keyword evidence="2" id="KW-1185">Reference proteome</keyword>
<gene>
    <name evidence="1" type="ORF">SCHCODRAFT_112604</name>
</gene>